<evidence type="ECO:0000256" key="3">
    <source>
        <dbReference type="ARBA" id="ARBA00022691"/>
    </source>
</evidence>
<evidence type="ECO:0000256" key="4">
    <source>
        <dbReference type="ARBA" id="ARBA00022723"/>
    </source>
</evidence>
<dbReference type="KEGG" id="mefw:F1737_04290"/>
<evidence type="ECO:0000256" key="1">
    <source>
        <dbReference type="ARBA" id="ARBA00001966"/>
    </source>
</evidence>
<dbReference type="GO" id="GO:0002926">
    <property type="term" value="P:tRNA wobble base 5-methoxycarbonylmethyl-2-thiouridinylation"/>
    <property type="evidence" value="ECO:0007669"/>
    <property type="project" value="TreeGrafter"/>
</dbReference>
<dbReference type="GeneID" id="85229359"/>
<proteinExistence type="predicted"/>
<dbReference type="PANTHER" id="PTHR11135:SF0">
    <property type="entry name" value="ELONGATOR COMPLEX PROTEIN 3"/>
    <property type="match status" value="1"/>
</dbReference>
<dbReference type="RefSeq" id="WP_317137542.1">
    <property type="nucleotide sequence ID" value="NZ_CP043875.1"/>
</dbReference>
<dbReference type="NCBIfam" id="TIGR01210">
    <property type="entry name" value="archaeosine biosynthesis radical SAM protein RaSEA"/>
    <property type="match status" value="1"/>
</dbReference>
<keyword evidence="5" id="KW-0408">Iron</keyword>
<dbReference type="PIRSF" id="PIRSF004954">
    <property type="entry name" value="Radical_SAM"/>
    <property type="match status" value="1"/>
</dbReference>
<dbReference type="GO" id="GO:0051539">
    <property type="term" value="F:4 iron, 4 sulfur cluster binding"/>
    <property type="evidence" value="ECO:0007669"/>
    <property type="project" value="UniProtKB-KW"/>
</dbReference>
<keyword evidence="9" id="KW-1185">Reference proteome</keyword>
<dbReference type="EMBL" id="CP043875">
    <property type="protein sequence ID" value="WOF15975.1"/>
    <property type="molecule type" value="Genomic_DNA"/>
</dbReference>
<keyword evidence="4" id="KW-0479">Metal-binding</keyword>
<dbReference type="InterPro" id="IPR005909">
    <property type="entry name" value="RaSEA"/>
</dbReference>
<dbReference type="Proteomes" id="UP001301797">
    <property type="component" value="Chromosome"/>
</dbReference>
<sequence>MISENIEKPLACWKSRETYNSETIDCLTIIFKSGGCSWNRCTMCGYKNERYHKMPEDELADKIIGQLNWILSEYPADKYQMVKIFTSGSFFDGNEVPLKARLAVAKAFRGKVIIAESRTEYVKESDLLEFREIIDDNTWDRPLYVAMGLETTNDFIREKCIDKGHTFDDFLTAVKEAKKADTGIKTYLMMKPPYLTEKEAMEDMLKSIRECAPYSDMISMNLCTIQNRTSVESLWKKRAYRPPYLWSALKVLIEAEPHVMCDPVGGGKKRGPHNCGECDKDIVDAIREYSLSADKEILKIYYEKGCSCMEEWEYILKEEEPFCMPLTE</sequence>
<dbReference type="InterPro" id="IPR039661">
    <property type="entry name" value="ELP3"/>
</dbReference>
<dbReference type="InterPro" id="IPR058240">
    <property type="entry name" value="rSAM_sf"/>
</dbReference>
<reference evidence="8 9" key="1">
    <citation type="submission" date="2019-09" db="EMBL/GenBank/DDBJ databases">
        <title>The complete genome of Methanoplanus sp. FWC-SCC4.</title>
        <authorList>
            <person name="Chen S.-C."/>
            <person name="Zhou Y.-Z."/>
            <person name="Lai M.-C."/>
        </authorList>
    </citation>
    <scope>NUCLEOTIDE SEQUENCE [LARGE SCALE GENOMIC DNA]</scope>
    <source>
        <strain evidence="8 9">FWC-SCC4</strain>
    </source>
</reference>
<dbReference type="SMART" id="SM00729">
    <property type="entry name" value="Elp3"/>
    <property type="match status" value="1"/>
</dbReference>
<dbReference type="AlphaFoldDB" id="A0AA97I281"/>
<dbReference type="Pfam" id="PF04055">
    <property type="entry name" value="Radical_SAM"/>
    <property type="match status" value="1"/>
</dbReference>
<keyword evidence="3" id="KW-0949">S-adenosyl-L-methionine</keyword>
<dbReference type="GO" id="GO:0003824">
    <property type="term" value="F:catalytic activity"/>
    <property type="evidence" value="ECO:0007669"/>
    <property type="project" value="InterPro"/>
</dbReference>
<dbReference type="CDD" id="cd01335">
    <property type="entry name" value="Radical_SAM"/>
    <property type="match status" value="1"/>
</dbReference>
<evidence type="ECO:0000256" key="6">
    <source>
        <dbReference type="ARBA" id="ARBA00023014"/>
    </source>
</evidence>
<feature type="domain" description="Elp3/MiaA/NifB-like radical SAM core" evidence="7">
    <location>
        <begin position="26"/>
        <end position="254"/>
    </location>
</feature>
<keyword evidence="2" id="KW-0004">4Fe-4S</keyword>
<organism evidence="8 9">
    <name type="scientific">Methanochimaera problematica</name>
    <dbReference type="NCBI Taxonomy" id="2609417"/>
    <lineage>
        <taxon>Archaea</taxon>
        <taxon>Methanobacteriati</taxon>
        <taxon>Methanobacteriota</taxon>
        <taxon>Stenosarchaea group</taxon>
        <taxon>Methanomicrobia</taxon>
        <taxon>Methanomicrobiales</taxon>
        <taxon>Methanomicrobiaceae</taxon>
        <taxon>Methanochimaera</taxon>
    </lineage>
</organism>
<dbReference type="InterPro" id="IPR006638">
    <property type="entry name" value="Elp3/MiaA/NifB-like_rSAM"/>
</dbReference>
<evidence type="ECO:0000313" key="9">
    <source>
        <dbReference type="Proteomes" id="UP001301797"/>
    </source>
</evidence>
<dbReference type="SUPFAM" id="SSF102114">
    <property type="entry name" value="Radical SAM enzymes"/>
    <property type="match status" value="1"/>
</dbReference>
<protein>
    <submittedName>
        <fullName evidence="8">TIGR01210 family radical SAM protein</fullName>
    </submittedName>
</protein>
<keyword evidence="6" id="KW-0411">Iron-sulfur</keyword>
<dbReference type="GO" id="GO:0005737">
    <property type="term" value="C:cytoplasm"/>
    <property type="evidence" value="ECO:0007669"/>
    <property type="project" value="TreeGrafter"/>
</dbReference>
<comment type="cofactor">
    <cofactor evidence="1">
        <name>[4Fe-4S] cluster</name>
        <dbReference type="ChEBI" id="CHEBI:49883"/>
    </cofactor>
</comment>
<dbReference type="GO" id="GO:0046872">
    <property type="term" value="F:metal ion binding"/>
    <property type="evidence" value="ECO:0007669"/>
    <property type="project" value="UniProtKB-KW"/>
</dbReference>
<name>A0AA97I281_9EURY</name>
<dbReference type="InterPro" id="IPR007197">
    <property type="entry name" value="rSAM"/>
</dbReference>
<accession>A0AA97I281</accession>
<dbReference type="PANTHER" id="PTHR11135">
    <property type="entry name" value="HISTONE ACETYLTRANSFERASE-RELATED"/>
    <property type="match status" value="1"/>
</dbReference>
<evidence type="ECO:0000313" key="8">
    <source>
        <dbReference type="EMBL" id="WOF15975.1"/>
    </source>
</evidence>
<evidence type="ECO:0000256" key="2">
    <source>
        <dbReference type="ARBA" id="ARBA00022485"/>
    </source>
</evidence>
<gene>
    <name evidence="8" type="ORF">F1737_04290</name>
</gene>
<dbReference type="SFLD" id="SFLDS00029">
    <property type="entry name" value="Radical_SAM"/>
    <property type="match status" value="1"/>
</dbReference>
<evidence type="ECO:0000259" key="7">
    <source>
        <dbReference type="SMART" id="SM00729"/>
    </source>
</evidence>
<evidence type="ECO:0000256" key="5">
    <source>
        <dbReference type="ARBA" id="ARBA00023004"/>
    </source>
</evidence>